<feature type="signal peptide" evidence="1">
    <location>
        <begin position="1"/>
        <end position="19"/>
    </location>
</feature>
<gene>
    <name evidence="2" type="ORF">FA048_08515</name>
</gene>
<accession>A0A4U1CVK2</accession>
<dbReference type="OrthoDB" id="1034416at2"/>
<organism evidence="2 3">
    <name type="scientific">Pedobacter polaris</name>
    <dbReference type="NCBI Taxonomy" id="2571273"/>
    <lineage>
        <taxon>Bacteria</taxon>
        <taxon>Pseudomonadati</taxon>
        <taxon>Bacteroidota</taxon>
        <taxon>Sphingobacteriia</taxon>
        <taxon>Sphingobacteriales</taxon>
        <taxon>Sphingobacteriaceae</taxon>
        <taxon>Pedobacter</taxon>
    </lineage>
</organism>
<sequence>MRWLLIIICLLVCNSNVNAQLSFAERFNSLQQLSVDSGVTLTFDEPSTIDVSKPTILILFALPNGNTSAQSFGKKLVGGDDWHFDIQHIGAQTAFIRNTDQKSNYIVAYIENNLKSWPAWRKKFGYQDERLTTIVEITRAKYLKYNPQLILSCHSGGGSFVFGYINAQTEIPKYIQRIGFLDATYGYETEKHAEKLKRWLKAKNKSLQVIAYNDSVVVYNGKPLVSPTGGTWYRSKLMANDLQNDFKLKKADLPHRLNWNDKKQLIEFTLIKNPAAKIYHTVLVEKNGFIQLVFNGTAFHQINYNFWEDRVYSNFILK</sequence>
<evidence type="ECO:0000256" key="1">
    <source>
        <dbReference type="SAM" id="SignalP"/>
    </source>
</evidence>
<dbReference type="Proteomes" id="UP000309488">
    <property type="component" value="Unassembled WGS sequence"/>
</dbReference>
<evidence type="ECO:0000313" key="2">
    <source>
        <dbReference type="EMBL" id="TKC10229.1"/>
    </source>
</evidence>
<evidence type="ECO:0000313" key="3">
    <source>
        <dbReference type="Proteomes" id="UP000309488"/>
    </source>
</evidence>
<protein>
    <recommendedName>
        <fullName evidence="4">Alpha/beta hydrolase</fullName>
    </recommendedName>
</protein>
<reference evidence="2 3" key="1">
    <citation type="submission" date="2019-04" db="EMBL/GenBank/DDBJ databases">
        <title>Pedobacter sp. RP-3-22 sp. nov., isolated from Arctic soil.</title>
        <authorList>
            <person name="Dahal R.H."/>
            <person name="Kim D.-U."/>
        </authorList>
    </citation>
    <scope>NUCLEOTIDE SEQUENCE [LARGE SCALE GENOMIC DNA]</scope>
    <source>
        <strain evidence="2 3">RP-3-22</strain>
    </source>
</reference>
<proteinExistence type="predicted"/>
<dbReference type="RefSeq" id="WP_136839857.1">
    <property type="nucleotide sequence ID" value="NZ_SWBR01000002.1"/>
</dbReference>
<name>A0A4U1CVK2_9SPHI</name>
<evidence type="ECO:0008006" key="4">
    <source>
        <dbReference type="Google" id="ProtNLM"/>
    </source>
</evidence>
<dbReference type="AlphaFoldDB" id="A0A4U1CVK2"/>
<comment type="caution">
    <text evidence="2">The sequence shown here is derived from an EMBL/GenBank/DDBJ whole genome shotgun (WGS) entry which is preliminary data.</text>
</comment>
<dbReference type="EMBL" id="SWBR01000002">
    <property type="protein sequence ID" value="TKC10229.1"/>
    <property type="molecule type" value="Genomic_DNA"/>
</dbReference>
<feature type="chain" id="PRO_5020950740" description="Alpha/beta hydrolase" evidence="1">
    <location>
        <begin position="20"/>
        <end position="318"/>
    </location>
</feature>
<keyword evidence="3" id="KW-1185">Reference proteome</keyword>
<keyword evidence="1" id="KW-0732">Signal</keyword>